<feature type="compositionally biased region" description="Basic and acidic residues" evidence="2">
    <location>
        <begin position="1"/>
        <end position="10"/>
    </location>
</feature>
<feature type="transmembrane region" description="Helical" evidence="3">
    <location>
        <begin position="215"/>
        <end position="238"/>
    </location>
</feature>
<feature type="transmembrane region" description="Helical" evidence="3">
    <location>
        <begin position="317"/>
        <end position="338"/>
    </location>
</feature>
<keyword evidence="3" id="KW-1133">Transmembrane helix</keyword>
<dbReference type="KEGG" id="parq:DSM112329_00172"/>
<dbReference type="EMBL" id="CP114014">
    <property type="protein sequence ID" value="XAY03358.1"/>
    <property type="molecule type" value="Genomic_DNA"/>
</dbReference>
<evidence type="ECO:0000256" key="1">
    <source>
        <dbReference type="SAM" id="Coils"/>
    </source>
</evidence>
<evidence type="ECO:0000313" key="4">
    <source>
        <dbReference type="EMBL" id="XAY03358.1"/>
    </source>
</evidence>
<dbReference type="AlphaFoldDB" id="A0AAU7ANY3"/>
<feature type="coiled-coil region" evidence="1">
    <location>
        <begin position="364"/>
        <end position="398"/>
    </location>
</feature>
<evidence type="ECO:0000256" key="3">
    <source>
        <dbReference type="SAM" id="Phobius"/>
    </source>
</evidence>
<accession>A0AAU7ANY3</accession>
<feature type="transmembrane region" description="Helical" evidence="3">
    <location>
        <begin position="285"/>
        <end position="305"/>
    </location>
</feature>
<proteinExistence type="predicted"/>
<keyword evidence="3" id="KW-0472">Membrane</keyword>
<organism evidence="4">
    <name type="scientific">Paraconexibacter sp. AEG42_29</name>
    <dbReference type="NCBI Taxonomy" id="2997339"/>
    <lineage>
        <taxon>Bacteria</taxon>
        <taxon>Bacillati</taxon>
        <taxon>Actinomycetota</taxon>
        <taxon>Thermoleophilia</taxon>
        <taxon>Solirubrobacterales</taxon>
        <taxon>Paraconexibacteraceae</taxon>
        <taxon>Paraconexibacter</taxon>
    </lineage>
</organism>
<gene>
    <name evidence="4" type="ORF">DSM112329_00172</name>
</gene>
<feature type="transmembrane region" description="Helical" evidence="3">
    <location>
        <begin position="250"/>
        <end position="278"/>
    </location>
</feature>
<keyword evidence="3" id="KW-0812">Transmembrane</keyword>
<protein>
    <submittedName>
        <fullName evidence="4">Uncharacterized protein</fullName>
    </submittedName>
</protein>
<feature type="compositionally biased region" description="Pro residues" evidence="2">
    <location>
        <begin position="32"/>
        <end position="41"/>
    </location>
</feature>
<reference evidence="4" key="1">
    <citation type="submission" date="2022-12" db="EMBL/GenBank/DDBJ databases">
        <title>Paraconexibacter alkalitolerans sp. nov. and Baekduia alba sp. nov., isolated from soil and emended description of the genera Paraconexibacter (Chun et al., 2020) and Baekduia (An et al., 2020).</title>
        <authorList>
            <person name="Vieira S."/>
            <person name="Huber K.J."/>
            <person name="Geppert A."/>
            <person name="Wolf J."/>
            <person name="Neumann-Schaal M."/>
            <person name="Muesken M."/>
            <person name="Overmann J."/>
        </authorList>
    </citation>
    <scope>NUCLEOTIDE SEQUENCE</scope>
    <source>
        <strain evidence="4">AEG42_29</strain>
    </source>
</reference>
<feature type="region of interest" description="Disordered" evidence="2">
    <location>
        <begin position="1"/>
        <end position="75"/>
    </location>
</feature>
<keyword evidence="1" id="KW-0175">Coiled coil</keyword>
<evidence type="ECO:0000256" key="2">
    <source>
        <dbReference type="SAM" id="MobiDB-lite"/>
    </source>
</evidence>
<feature type="compositionally biased region" description="Gly residues" evidence="2">
    <location>
        <begin position="569"/>
        <end position="579"/>
    </location>
</feature>
<sequence length="579" mass="60168">MSLFERDGIRRHGGAPDEVTANRLGGIGSVPPASPPPPVDLPPADDDGAKEQAGGAPLHDIKRHPEDPPGALKRTAREVCDPEAIREFAEGYGIAMQAVDDTTFNHEVRKTYGGVREVREGAIIGPAQAAAAEQLKIVETTPVEVQQIVADRHADGVKADRLETSAVPKADAKLVAAKAEVPLAETRLEAADVKVADIRPTGVEQDTRPGSLMQWVALSSTLMVIVAVLDMIVTTFVLEPAIADLVVTSIQYGTYLISAGVSSSLIIASAAAGFALAAMRLPGRIVGGLMLGIFSLIMIKLVTGLDALREGDEGGTAALTAATLAACFVSLLVGYASATYKDFRMRRDLVVEAGTDLGDALAQRTSATAELEAAKAKVADAATELEALHQQIEILRDSASRADSAALVREAKGVTAEVEASKIEAIAVTGVKQEIAAHEKWAVAIATSARAKARAEELPEGDDIRPVDVPHPVAANPESDGLTGMQKAAIAVLGLGAVGGFVVSLLAVPIGAGISALLMLLSSRRKPGEQSGTDGTGSPVERRPVIGSPAPEDSPLYRYQPDRMTNKYGNGGAGTGESQ</sequence>
<name>A0AAU7ANY3_9ACTN</name>
<feature type="transmembrane region" description="Helical" evidence="3">
    <location>
        <begin position="488"/>
        <end position="521"/>
    </location>
</feature>
<feature type="region of interest" description="Disordered" evidence="2">
    <location>
        <begin position="526"/>
        <end position="579"/>
    </location>
</feature>